<evidence type="ECO:0000313" key="2">
    <source>
        <dbReference type="Proteomes" id="UP000008634"/>
    </source>
</evidence>
<keyword evidence="2" id="KW-1185">Reference proteome</keyword>
<protein>
    <submittedName>
        <fullName evidence="1">Uncharacterized protein</fullName>
    </submittedName>
</protein>
<dbReference type="RefSeq" id="WP_013549805.1">
    <property type="nucleotide sequence ID" value="NC_014934.1"/>
</dbReference>
<reference evidence="1 2" key="1">
    <citation type="journal article" date="2010" name="Stand. Genomic Sci.">
        <title>Complete genome sequence of Cellulophaga algicola type strain (IC166).</title>
        <authorList>
            <person name="Abt B."/>
            <person name="Lu M."/>
            <person name="Misra M."/>
            <person name="Han C."/>
            <person name="Nolan M."/>
            <person name="Lucas S."/>
            <person name="Hammon N."/>
            <person name="Deshpande S."/>
            <person name="Cheng J.F."/>
            <person name="Tapia R."/>
            <person name="Goodwin L."/>
            <person name="Pitluck S."/>
            <person name="Liolios K."/>
            <person name="Pagani I."/>
            <person name="Ivanova N."/>
            <person name="Mavromatis K."/>
            <person name="Ovchinikova G."/>
            <person name="Pati A."/>
            <person name="Chen A."/>
            <person name="Palaniappan K."/>
            <person name="Land M."/>
            <person name="Hauser L."/>
            <person name="Chang Y.J."/>
            <person name="Jeffries C.D."/>
            <person name="Detter J.C."/>
            <person name="Brambilla E."/>
            <person name="Rohde M."/>
            <person name="Tindall B.J."/>
            <person name="Goker M."/>
            <person name="Woyke T."/>
            <person name="Bristow J."/>
            <person name="Eisen J.A."/>
            <person name="Markowitz V."/>
            <person name="Hugenholtz P."/>
            <person name="Kyrpides N.C."/>
            <person name="Klenk H.P."/>
            <person name="Lapidus A."/>
        </authorList>
    </citation>
    <scope>NUCLEOTIDE SEQUENCE [LARGE SCALE GENOMIC DNA]</scope>
    <source>
        <strain evidence="2">DSM 14237 / IC166 / ACAM 630</strain>
    </source>
</reference>
<gene>
    <name evidence="1" type="ordered locus">Celal_0993</name>
</gene>
<evidence type="ECO:0000313" key="1">
    <source>
        <dbReference type="EMBL" id="ADV48318.1"/>
    </source>
</evidence>
<sequence length="55" mass="6379">MEKYSNSICSTCTHQKYCVLTSNQENISSCGEYEHYTESLNSNEYAIKRIQTQGY</sequence>
<dbReference type="Proteomes" id="UP000008634">
    <property type="component" value="Chromosome"/>
</dbReference>
<accession>E6X507</accession>
<dbReference type="EMBL" id="CP002453">
    <property type="protein sequence ID" value="ADV48318.1"/>
    <property type="molecule type" value="Genomic_DNA"/>
</dbReference>
<dbReference type="AlphaFoldDB" id="E6X507"/>
<name>E6X507_CELAD</name>
<organism evidence="1 2">
    <name type="scientific">Cellulophaga algicola (strain DSM 14237 / IC166 / ACAM 630)</name>
    <dbReference type="NCBI Taxonomy" id="688270"/>
    <lineage>
        <taxon>Bacteria</taxon>
        <taxon>Pseudomonadati</taxon>
        <taxon>Bacteroidota</taxon>
        <taxon>Flavobacteriia</taxon>
        <taxon>Flavobacteriales</taxon>
        <taxon>Flavobacteriaceae</taxon>
        <taxon>Cellulophaga</taxon>
    </lineage>
</organism>
<proteinExistence type="predicted"/>
<dbReference type="STRING" id="688270.Celal_0993"/>
<dbReference type="HOGENOM" id="CLU_3023627_0_0_10"/>
<dbReference type="KEGG" id="cao:Celal_0993"/>